<feature type="non-terminal residue" evidence="1">
    <location>
        <position position="363"/>
    </location>
</feature>
<gene>
    <name evidence="1" type="ORF">SCHCODRAFT_103405</name>
</gene>
<proteinExistence type="predicted"/>
<dbReference type="KEGG" id="scm:SCHCO_02564152"/>
<evidence type="ECO:0008006" key="3">
    <source>
        <dbReference type="Google" id="ProtNLM"/>
    </source>
</evidence>
<dbReference type="InParanoid" id="D8PM10"/>
<reference evidence="1 2" key="1">
    <citation type="journal article" date="2010" name="Nat. Biotechnol.">
        <title>Genome sequence of the model mushroom Schizophyllum commune.</title>
        <authorList>
            <person name="Ohm R.A."/>
            <person name="de Jong J.F."/>
            <person name="Lugones L.G."/>
            <person name="Aerts A."/>
            <person name="Kothe E."/>
            <person name="Stajich J.E."/>
            <person name="de Vries R.P."/>
            <person name="Record E."/>
            <person name="Levasseur A."/>
            <person name="Baker S.E."/>
            <person name="Bartholomew K.A."/>
            <person name="Coutinho P.M."/>
            <person name="Erdmann S."/>
            <person name="Fowler T.J."/>
            <person name="Gathman A.C."/>
            <person name="Lombard V."/>
            <person name="Henrissat B."/>
            <person name="Knabe N."/>
            <person name="Kuees U."/>
            <person name="Lilly W.W."/>
            <person name="Lindquist E."/>
            <person name="Lucas S."/>
            <person name="Magnuson J.K."/>
            <person name="Piumi F."/>
            <person name="Raudaskoski M."/>
            <person name="Salamov A."/>
            <person name="Schmutz J."/>
            <person name="Schwarze F.W.M.R."/>
            <person name="vanKuyk P.A."/>
            <person name="Horton J.S."/>
            <person name="Grigoriev I.V."/>
            <person name="Woesten H.A.B."/>
        </authorList>
    </citation>
    <scope>NUCLEOTIDE SEQUENCE [LARGE SCALE GENOMIC DNA]</scope>
    <source>
        <strain evidence="2">H4-8 / FGSC 9210</strain>
    </source>
</reference>
<evidence type="ECO:0000313" key="2">
    <source>
        <dbReference type="Proteomes" id="UP000007431"/>
    </source>
</evidence>
<dbReference type="GeneID" id="9588995"/>
<sequence>MHDFHLDPLKVTLYSRTAVALGRVCSRWMNITRGYPALWTIVDVEYPTREAASTLKRCLAYSAGLSLTLWISKSLRTDADEMGVDPRFMSLVAANAHRWSEISIELFDERELLQPLVTLPRGSFSSLRNARIYLWHGRAGASTSDTMLWDLFCTSPQLGSVDWMAQHYSRAGLVAAPLHQLTRLGLHSMDPHMLLPFLSSCVKLEVLLIGITPLSLRDAGGQLLIHSSIHLPHLRVLMLRGAINWEPFYSSLTAPALDRLDMSRMEIDGHEIERMLCKSKARLRMLAIHWPVKDQGDGVLALLRSSTLQYLEVVRYKRYYTGGRRLGWEDAFDLRPFVPGQIFYTTSSVEAEQYYSLISNISI</sequence>
<dbReference type="Proteomes" id="UP000007431">
    <property type="component" value="Unassembled WGS sequence"/>
</dbReference>
<dbReference type="AlphaFoldDB" id="D8PM10"/>
<organism evidence="2">
    <name type="scientific">Schizophyllum commune (strain H4-8 / FGSC 9210)</name>
    <name type="common">Split gill fungus</name>
    <dbReference type="NCBI Taxonomy" id="578458"/>
    <lineage>
        <taxon>Eukaryota</taxon>
        <taxon>Fungi</taxon>
        <taxon>Dikarya</taxon>
        <taxon>Basidiomycota</taxon>
        <taxon>Agaricomycotina</taxon>
        <taxon>Agaricomycetes</taxon>
        <taxon>Agaricomycetidae</taxon>
        <taxon>Agaricales</taxon>
        <taxon>Schizophyllaceae</taxon>
        <taxon>Schizophyllum</taxon>
    </lineage>
</organism>
<dbReference type="VEuPathDB" id="FungiDB:SCHCODRAFT_02564152"/>
<name>D8PM10_SCHCM</name>
<evidence type="ECO:0000313" key="1">
    <source>
        <dbReference type="EMBL" id="EFJ03435.1"/>
    </source>
</evidence>
<keyword evidence="2" id="KW-1185">Reference proteome</keyword>
<accession>D8PM10</accession>
<dbReference type="EMBL" id="GL377302">
    <property type="protein sequence ID" value="EFJ03435.1"/>
    <property type="molecule type" value="Genomic_DNA"/>
</dbReference>
<dbReference type="SUPFAM" id="SSF52047">
    <property type="entry name" value="RNI-like"/>
    <property type="match status" value="1"/>
</dbReference>
<dbReference type="HOGENOM" id="CLU_048631_0_0_1"/>
<protein>
    <recommendedName>
        <fullName evidence="3">F-box domain-containing protein</fullName>
    </recommendedName>
</protein>
<dbReference type="OrthoDB" id="2890875at2759"/>